<dbReference type="PRINTS" id="PR00953">
    <property type="entry name" value="TYPE3IMRPROT"/>
</dbReference>
<evidence type="ECO:0000313" key="8">
    <source>
        <dbReference type="EMBL" id="KWD96358.1"/>
    </source>
</evidence>
<dbReference type="Pfam" id="PF01311">
    <property type="entry name" value="Bac_export_1"/>
    <property type="match status" value="1"/>
</dbReference>
<dbReference type="GO" id="GO:0005886">
    <property type="term" value="C:plasma membrane"/>
    <property type="evidence" value="ECO:0007669"/>
    <property type="project" value="UniProtKB-SubCell"/>
</dbReference>
<evidence type="ECO:0000256" key="3">
    <source>
        <dbReference type="ARBA" id="ARBA00022475"/>
    </source>
</evidence>
<feature type="transmembrane region" description="Helical" evidence="7">
    <location>
        <begin position="214"/>
        <end position="235"/>
    </location>
</feature>
<keyword evidence="6 7" id="KW-0472">Membrane</keyword>
<name>A0A119MEQ6_9BURK</name>
<dbReference type="Proteomes" id="UP000062998">
    <property type="component" value="Unassembled WGS sequence"/>
</dbReference>
<dbReference type="GO" id="GO:0006605">
    <property type="term" value="P:protein targeting"/>
    <property type="evidence" value="ECO:0007669"/>
    <property type="project" value="InterPro"/>
</dbReference>
<keyword evidence="4 7" id="KW-0812">Transmembrane</keyword>
<comment type="subcellular location">
    <subcellularLocation>
        <location evidence="1">Cell membrane</location>
        <topology evidence="1">Multi-pass membrane protein</topology>
    </subcellularLocation>
</comment>
<evidence type="ECO:0000313" key="9">
    <source>
        <dbReference type="Proteomes" id="UP000062998"/>
    </source>
</evidence>
<dbReference type="InterPro" id="IPR002010">
    <property type="entry name" value="T3SS_IM_R"/>
</dbReference>
<evidence type="ECO:0000256" key="6">
    <source>
        <dbReference type="ARBA" id="ARBA00023136"/>
    </source>
</evidence>
<comment type="similarity">
    <text evidence="2">Belongs to the FliR/MopE/SpaR family.</text>
</comment>
<gene>
    <name evidence="8" type="ORF">WL73_23175</name>
</gene>
<feature type="transmembrane region" description="Helical" evidence="7">
    <location>
        <begin position="41"/>
        <end position="61"/>
    </location>
</feature>
<keyword evidence="5 7" id="KW-1133">Transmembrane helix</keyword>
<reference evidence="8 9" key="1">
    <citation type="submission" date="2015-11" db="EMBL/GenBank/DDBJ databases">
        <title>Expanding the genomic diversity of Burkholderia species for the development of highly accurate diagnostics.</title>
        <authorList>
            <person name="Sahl J."/>
            <person name="Keim P."/>
            <person name="Wagner D."/>
        </authorList>
    </citation>
    <scope>NUCLEOTIDE SEQUENCE [LARGE SCALE GENOMIC DNA]</scope>
    <source>
        <strain evidence="8 9">MSMB2167WGS</strain>
    </source>
</reference>
<dbReference type="OrthoDB" id="8808595at2"/>
<feature type="transmembrane region" description="Helical" evidence="7">
    <location>
        <begin position="73"/>
        <end position="97"/>
    </location>
</feature>
<evidence type="ECO:0000256" key="2">
    <source>
        <dbReference type="ARBA" id="ARBA00009772"/>
    </source>
</evidence>
<dbReference type="AlphaFoldDB" id="A0A119MEQ6"/>
<evidence type="ECO:0000256" key="7">
    <source>
        <dbReference type="SAM" id="Phobius"/>
    </source>
</evidence>
<evidence type="ECO:0000256" key="5">
    <source>
        <dbReference type="ARBA" id="ARBA00022989"/>
    </source>
</evidence>
<accession>A0A119MEQ6</accession>
<feature type="transmembrane region" description="Helical" evidence="7">
    <location>
        <begin position="117"/>
        <end position="139"/>
    </location>
</feature>
<comment type="caution">
    <text evidence="8">The sequence shown here is derived from an EMBL/GenBank/DDBJ whole genome shotgun (WGS) entry which is preliminary data.</text>
</comment>
<organism evidence="8 9">
    <name type="scientific">Burkholderia ubonensis</name>
    <dbReference type="NCBI Taxonomy" id="101571"/>
    <lineage>
        <taxon>Bacteria</taxon>
        <taxon>Pseudomonadati</taxon>
        <taxon>Pseudomonadota</taxon>
        <taxon>Betaproteobacteria</taxon>
        <taxon>Burkholderiales</taxon>
        <taxon>Burkholderiaceae</taxon>
        <taxon>Burkholderia</taxon>
        <taxon>Burkholderia cepacia complex</taxon>
    </lineage>
</organism>
<dbReference type="RefSeq" id="WP_060326577.1">
    <property type="nucleotide sequence ID" value="NZ_LPIU01000025.1"/>
</dbReference>
<dbReference type="PANTHER" id="PTHR30065">
    <property type="entry name" value="FLAGELLAR BIOSYNTHETIC PROTEIN FLIR"/>
    <property type="match status" value="1"/>
</dbReference>
<evidence type="ECO:0000256" key="1">
    <source>
        <dbReference type="ARBA" id="ARBA00004651"/>
    </source>
</evidence>
<proteinExistence type="inferred from homology"/>
<protein>
    <submittedName>
        <fullName evidence="8">Type III secretion protein</fullName>
    </submittedName>
</protein>
<sequence length="253" mass="26449">MAANPNLGWAAATLLLSLRIGPVFAVAPPFSQMAIPMRIRMAMTLTLSACLATTVAYTGPVNAALIPAAAWECLLGFAIAFAFQAGFAALSFAGRVLDVQAGYGLAMVIDPGSRSQAPLLGTILTLAAGVIFFATNGHLELLRLLFDLTRLFPPANARVMGDVASFVSYFGSLTSIALAATAAVMLPLFLTDLAIAFLARALPQMNALMLGFQIKVFVTLTAMALATGALAPVVLRLVHVALNFVPATFKQYG</sequence>
<dbReference type="EMBL" id="LPIX01000092">
    <property type="protein sequence ID" value="KWD96358.1"/>
    <property type="molecule type" value="Genomic_DNA"/>
</dbReference>
<evidence type="ECO:0000256" key="4">
    <source>
        <dbReference type="ARBA" id="ARBA00022692"/>
    </source>
</evidence>
<keyword evidence="3" id="KW-1003">Cell membrane</keyword>
<dbReference type="PANTHER" id="PTHR30065:SF1">
    <property type="entry name" value="SURFACE PRESENTATION OF ANTIGENS PROTEIN SPAR"/>
    <property type="match status" value="1"/>
</dbReference>